<keyword evidence="6" id="KW-0675">Receptor</keyword>
<dbReference type="AlphaFoldDB" id="A0AA36FWZ6"/>
<evidence type="ECO:0000256" key="9">
    <source>
        <dbReference type="SAM" id="MobiDB-lite"/>
    </source>
</evidence>
<protein>
    <recommendedName>
        <fullName evidence="11">G-protein coupled receptors family 3 profile domain-containing protein</fullName>
    </recommendedName>
</protein>
<keyword evidence="8" id="KW-0807">Transducer</keyword>
<dbReference type="SUPFAM" id="SSF53822">
    <property type="entry name" value="Periplasmic binding protein-like I"/>
    <property type="match status" value="1"/>
</dbReference>
<evidence type="ECO:0000256" key="7">
    <source>
        <dbReference type="ARBA" id="ARBA00023180"/>
    </source>
</evidence>
<feature type="transmembrane region" description="Helical" evidence="10">
    <location>
        <begin position="494"/>
        <end position="514"/>
    </location>
</feature>
<feature type="region of interest" description="Disordered" evidence="9">
    <location>
        <begin position="826"/>
        <end position="850"/>
    </location>
</feature>
<evidence type="ECO:0000256" key="8">
    <source>
        <dbReference type="ARBA" id="ARBA00023224"/>
    </source>
</evidence>
<feature type="transmembrane region" description="Helical" evidence="10">
    <location>
        <begin position="457"/>
        <end position="474"/>
    </location>
</feature>
<proteinExistence type="predicted"/>
<evidence type="ECO:0000256" key="1">
    <source>
        <dbReference type="ARBA" id="ARBA00004141"/>
    </source>
</evidence>
<keyword evidence="5 10" id="KW-0472">Membrane</keyword>
<dbReference type="PANTHER" id="PTHR10519:SF77">
    <property type="entry name" value="GAMMA-AMINOBUTYRIC ACID TYPE B RECEPTOR SUBUNIT 1"/>
    <property type="match status" value="1"/>
</dbReference>
<keyword evidence="4" id="KW-0297">G-protein coupled receptor</keyword>
<comment type="subcellular location">
    <subcellularLocation>
        <location evidence="1">Membrane</location>
        <topology evidence="1">Multi-pass membrane protein</topology>
    </subcellularLocation>
</comment>
<dbReference type="PANTHER" id="PTHR10519">
    <property type="entry name" value="GABA-B RECEPTOR"/>
    <property type="match status" value="1"/>
</dbReference>
<dbReference type="PRINTS" id="PR01176">
    <property type="entry name" value="GABABRECEPTR"/>
</dbReference>
<dbReference type="EMBL" id="CATQJA010002278">
    <property type="protein sequence ID" value="CAJ0570235.1"/>
    <property type="molecule type" value="Genomic_DNA"/>
</dbReference>
<evidence type="ECO:0000256" key="10">
    <source>
        <dbReference type="SAM" id="Phobius"/>
    </source>
</evidence>
<feature type="region of interest" description="Disordered" evidence="9">
    <location>
        <begin position="868"/>
        <end position="900"/>
    </location>
</feature>
<dbReference type="InterPro" id="IPR001828">
    <property type="entry name" value="ANF_lig-bd_rcpt"/>
</dbReference>
<dbReference type="PROSITE" id="PS50259">
    <property type="entry name" value="G_PROTEIN_RECEP_F3_4"/>
    <property type="match status" value="1"/>
</dbReference>
<feature type="non-terminal residue" evidence="12">
    <location>
        <position position="1"/>
    </location>
</feature>
<dbReference type="InterPro" id="IPR017978">
    <property type="entry name" value="GPCR_3_C"/>
</dbReference>
<feature type="transmembrane region" description="Helical" evidence="10">
    <location>
        <begin position="416"/>
        <end position="437"/>
    </location>
</feature>
<organism evidence="12 13">
    <name type="scientific">Mesorhabditis spiculigera</name>
    <dbReference type="NCBI Taxonomy" id="96644"/>
    <lineage>
        <taxon>Eukaryota</taxon>
        <taxon>Metazoa</taxon>
        <taxon>Ecdysozoa</taxon>
        <taxon>Nematoda</taxon>
        <taxon>Chromadorea</taxon>
        <taxon>Rhabditida</taxon>
        <taxon>Rhabditina</taxon>
        <taxon>Rhabditomorpha</taxon>
        <taxon>Rhabditoidea</taxon>
        <taxon>Rhabditidae</taxon>
        <taxon>Mesorhabditinae</taxon>
        <taxon>Mesorhabditis</taxon>
    </lineage>
</organism>
<name>A0AA36FWZ6_9BILA</name>
<dbReference type="InterPro" id="IPR002455">
    <property type="entry name" value="GPCR3_GABA-B"/>
</dbReference>
<gene>
    <name evidence="12" type="ORF">MSPICULIGERA_LOCUS8679</name>
</gene>
<evidence type="ECO:0000256" key="4">
    <source>
        <dbReference type="ARBA" id="ARBA00023040"/>
    </source>
</evidence>
<dbReference type="GO" id="GO:0004965">
    <property type="term" value="F:G protein-coupled GABA receptor activity"/>
    <property type="evidence" value="ECO:0007669"/>
    <property type="project" value="InterPro"/>
</dbReference>
<dbReference type="GO" id="GO:0038039">
    <property type="term" value="C:G protein-coupled receptor heterodimeric complex"/>
    <property type="evidence" value="ECO:0007669"/>
    <property type="project" value="TreeGrafter"/>
</dbReference>
<evidence type="ECO:0000256" key="2">
    <source>
        <dbReference type="ARBA" id="ARBA00022692"/>
    </source>
</evidence>
<sequence>MEALAGGWAGGPACQPAVEMALADINSQRHILPGYWLNMTWRDSKCQPGLAIKHMYDLLYNKPVKVMLLSGCSTVTTVVAETSPVWNLVTLSYGGSSPALSNRERFPKLFRTHPSAIIQNPTRIRLFEKFNWKKVSILSSVEEVFVSTAKDLEKECSQRGIRVQRQSFYGDPADAVKTLKRQDARIIVGLFYETDARRVLCQAHKQGVFGRRYTWFFIGWYSDTWYIPPPEEHLGCTAKEMKEAAQYHFTTESQMLALDSTRGVSGMTGKEFRSRLVDRLERKPGDTGGFPEAPLAYDAVWALALAVNCTIAALPSDVKIENFYYDNHAMANQIFECVRNTSFLGVSGRVMFSDQGDRIVQTIIEQMQDGNYTKMGTYDMNSRNLTWLGREKWLGKGPPTDSTIVRKEILTVSIKVYYVVCALSLLGLILTVALFIFNRRYGYRSIISQSQPQCNNALLLGSALCCLSLFLLGLPADGITLPTSIFGSLCHIRISMLMIGFTFAYGSLFAKVWIVHRLGATESQQLANRHKDECWFALPPQLSMSLQDEETPWHSIRTLITGLASRQMVGSALRKVSSSPFATAFSTKRSPSTASSIADFLNQPIAAAKFYLVIATFLLADLVIICLWVVVDPLKRKELKYPRHEDTNQEDTMIEPILELCQSSNQELWIGVVLGYKCILLVFGLFLSYESRKLKLRYINDSRLVGLAIYNVAILALVTGPVVTLLIRTQADANFTFISVTVLLCAYISMGLIFVPKIRHIHTVPPTADESQPGLKNGTQRMSTSDKSRYELMTKENEAVQQKICLTEERIRQCRRRLDLLTNGMEGVSSSSATRTGGVSLSEEGQTTFSSPTITTHALVELQPPPTISTQLSASSQPFTGSIDADEAEHSDSSSDEIFL</sequence>
<dbReference type="Proteomes" id="UP001177023">
    <property type="component" value="Unassembled WGS sequence"/>
</dbReference>
<evidence type="ECO:0000256" key="6">
    <source>
        <dbReference type="ARBA" id="ARBA00023170"/>
    </source>
</evidence>
<feature type="transmembrane region" description="Helical" evidence="10">
    <location>
        <begin position="708"/>
        <end position="727"/>
    </location>
</feature>
<dbReference type="FunFam" id="3.40.50.2300:FF:000056">
    <property type="entry name" value="Gamma-aminobutyric acid type B receptor subunit 1"/>
    <property type="match status" value="1"/>
</dbReference>
<accession>A0AA36FWZ6</accession>
<comment type="caution">
    <text evidence="12">The sequence shown here is derived from an EMBL/GenBank/DDBJ whole genome shotgun (WGS) entry which is preliminary data.</text>
</comment>
<feature type="compositionally biased region" description="Polar residues" evidence="9">
    <location>
        <begin position="828"/>
        <end position="850"/>
    </location>
</feature>
<dbReference type="CDD" id="cd06366">
    <property type="entry name" value="PBP1_GABAb_receptor"/>
    <property type="match status" value="1"/>
</dbReference>
<dbReference type="Gene3D" id="3.40.50.2300">
    <property type="match status" value="2"/>
</dbReference>
<feature type="transmembrane region" description="Helical" evidence="10">
    <location>
        <begin position="610"/>
        <end position="631"/>
    </location>
</feature>
<reference evidence="12" key="1">
    <citation type="submission" date="2023-06" db="EMBL/GenBank/DDBJ databases">
        <authorList>
            <person name="Delattre M."/>
        </authorList>
    </citation>
    <scope>NUCLEOTIDE SEQUENCE</scope>
    <source>
        <strain evidence="12">AF72</strain>
    </source>
</reference>
<feature type="transmembrane region" description="Helical" evidence="10">
    <location>
        <begin position="668"/>
        <end position="687"/>
    </location>
</feature>
<dbReference type="GO" id="GO:0007214">
    <property type="term" value="P:gamma-aminobutyric acid signaling pathway"/>
    <property type="evidence" value="ECO:0007669"/>
    <property type="project" value="TreeGrafter"/>
</dbReference>
<feature type="transmembrane region" description="Helical" evidence="10">
    <location>
        <begin position="733"/>
        <end position="755"/>
    </location>
</feature>
<keyword evidence="2 10" id="KW-0812">Transmembrane</keyword>
<dbReference type="PRINTS" id="PR01177">
    <property type="entry name" value="GABAB1RECPTR"/>
</dbReference>
<keyword evidence="3 10" id="KW-1133">Transmembrane helix</keyword>
<keyword evidence="13" id="KW-1185">Reference proteome</keyword>
<evidence type="ECO:0000256" key="3">
    <source>
        <dbReference type="ARBA" id="ARBA00022989"/>
    </source>
</evidence>
<evidence type="ECO:0000313" key="13">
    <source>
        <dbReference type="Proteomes" id="UP001177023"/>
    </source>
</evidence>
<feature type="domain" description="G-protein coupled receptors family 3 profile" evidence="11">
    <location>
        <begin position="490"/>
        <end position="765"/>
    </location>
</feature>
<dbReference type="Pfam" id="PF01094">
    <property type="entry name" value="ANF_receptor"/>
    <property type="match status" value="1"/>
</dbReference>
<keyword evidence="7" id="KW-0325">Glycoprotein</keyword>
<evidence type="ECO:0000256" key="5">
    <source>
        <dbReference type="ARBA" id="ARBA00023136"/>
    </source>
</evidence>
<dbReference type="Pfam" id="PF00003">
    <property type="entry name" value="7tm_3"/>
    <property type="match status" value="2"/>
</dbReference>
<dbReference type="InterPro" id="IPR028082">
    <property type="entry name" value="Peripla_BP_I"/>
</dbReference>
<feature type="compositionally biased region" description="Polar residues" evidence="9">
    <location>
        <begin position="868"/>
        <end position="880"/>
    </location>
</feature>
<evidence type="ECO:0000313" key="12">
    <source>
        <dbReference type="EMBL" id="CAJ0570235.1"/>
    </source>
</evidence>
<evidence type="ECO:0000259" key="11">
    <source>
        <dbReference type="PROSITE" id="PS50259"/>
    </source>
</evidence>